<proteinExistence type="predicted"/>
<organism evidence="1 2">
    <name type="scientific">Methanooceanicella nereidis</name>
    <dbReference type="NCBI Taxonomy" id="2052831"/>
    <lineage>
        <taxon>Archaea</taxon>
        <taxon>Methanobacteriati</taxon>
        <taxon>Methanobacteriota</taxon>
        <taxon>Stenosarchaea group</taxon>
        <taxon>Methanomicrobia</taxon>
        <taxon>Methanocellales</taxon>
        <taxon>Methanocellaceae</taxon>
        <taxon>Methanooceanicella</taxon>
    </lineage>
</organism>
<dbReference type="Proteomes" id="UP001320159">
    <property type="component" value="Unassembled WGS sequence"/>
</dbReference>
<protein>
    <submittedName>
        <fullName evidence="1">YkgJ family cysteine cluster protein</fullName>
    </submittedName>
</protein>
<comment type="caution">
    <text evidence="1">The sequence shown here is derived from an EMBL/GenBank/DDBJ whole genome shotgun (WGS) entry which is preliminary data.</text>
</comment>
<gene>
    <name evidence="1" type="ORF">CUJ83_12575</name>
</gene>
<sequence>MYQEIIKKQDITEKFECRQCGNCCRTNKQIPLTLDDIYRISDYLNMDTDDFFSNYCIEVPCGDTNIPMPYLKRGEDGCCFLEDNLCSINFVKPGICKNSPSTMFGSIQYLKSKMPQTCSIQRIRPGEKINEDDQTRESYMVSMILTTAYYSNYHTFSYENAKPYIYRILLIKKNRSSIFKMMDNYSKVKN</sequence>
<accession>A0AAP2W5R6</accession>
<dbReference type="InterPro" id="IPR005358">
    <property type="entry name" value="Puta_zinc/iron-chelating_dom"/>
</dbReference>
<evidence type="ECO:0000313" key="2">
    <source>
        <dbReference type="Proteomes" id="UP001320159"/>
    </source>
</evidence>
<dbReference type="Pfam" id="PF03692">
    <property type="entry name" value="CxxCxxCC"/>
    <property type="match status" value="1"/>
</dbReference>
<dbReference type="PANTHER" id="PTHR35866">
    <property type="entry name" value="PUTATIVE-RELATED"/>
    <property type="match status" value="1"/>
</dbReference>
<evidence type="ECO:0000313" key="1">
    <source>
        <dbReference type="EMBL" id="MCD1295830.1"/>
    </source>
</evidence>
<dbReference type="PANTHER" id="PTHR35866:SF1">
    <property type="entry name" value="YKGJ FAMILY CYSTEINE CLUSTER PROTEIN"/>
    <property type="match status" value="1"/>
</dbReference>
<reference evidence="1 2" key="1">
    <citation type="submission" date="2017-11" db="EMBL/GenBank/DDBJ databases">
        <title>Isolation and Characterization of Family Methanocellaceae Species from Potential Methane Hydrate Area Offshore Southwestern Taiwan.</title>
        <authorList>
            <person name="Zhang W.-L."/>
            <person name="Chen W.-C."/>
            <person name="Lai M.-C."/>
            <person name="Chen S.-C."/>
        </authorList>
    </citation>
    <scope>NUCLEOTIDE SEQUENCE [LARGE SCALE GENOMIC DNA]</scope>
    <source>
        <strain evidence="1 2">CWC-04</strain>
    </source>
</reference>
<keyword evidence="2" id="KW-1185">Reference proteome</keyword>
<dbReference type="RefSeq" id="WP_230742686.1">
    <property type="nucleotide sequence ID" value="NZ_PGCK01000011.1"/>
</dbReference>
<dbReference type="EMBL" id="PGCK01000011">
    <property type="protein sequence ID" value="MCD1295830.1"/>
    <property type="molecule type" value="Genomic_DNA"/>
</dbReference>
<name>A0AAP2W5R6_9EURY</name>
<dbReference type="AlphaFoldDB" id="A0AAP2W5R6"/>